<feature type="coiled-coil region" evidence="11">
    <location>
        <begin position="149"/>
        <end position="176"/>
    </location>
</feature>
<dbReference type="PANTHER" id="PTHR46494">
    <property type="entry name" value="CORA FAMILY METAL ION TRANSPORTER (EUROFUNG)"/>
    <property type="match status" value="1"/>
</dbReference>
<dbReference type="GO" id="GO:0015087">
    <property type="term" value="F:cobalt ion transmembrane transporter activity"/>
    <property type="evidence" value="ECO:0007669"/>
    <property type="project" value="TreeGrafter"/>
</dbReference>
<dbReference type="STRING" id="1792290.MSP8886_03598"/>
<comment type="subcellular location">
    <subcellularLocation>
        <location evidence="1">Cell membrane</location>
        <topology evidence="1">Multi-pass membrane protein</topology>
    </subcellularLocation>
</comment>
<dbReference type="EMBL" id="FLOB01000011">
    <property type="protein sequence ID" value="SBS36157.1"/>
    <property type="molecule type" value="Genomic_DNA"/>
</dbReference>
<keyword evidence="11" id="KW-0175">Coiled coil</keyword>
<evidence type="ECO:0000256" key="6">
    <source>
        <dbReference type="ARBA" id="ARBA00022692"/>
    </source>
</evidence>
<dbReference type="PANTHER" id="PTHR46494:SF3">
    <property type="entry name" value="ZINC TRANSPORT PROTEIN ZNTB"/>
    <property type="match status" value="1"/>
</dbReference>
<keyword evidence="14" id="KW-1185">Reference proteome</keyword>
<dbReference type="SUPFAM" id="SSF144083">
    <property type="entry name" value="Magnesium transport protein CorA, transmembrane region"/>
    <property type="match status" value="1"/>
</dbReference>
<accession>A0A1A8TRK0</accession>
<evidence type="ECO:0000256" key="4">
    <source>
        <dbReference type="ARBA" id="ARBA00022475"/>
    </source>
</evidence>
<keyword evidence="10 12" id="KW-0472">Membrane</keyword>
<feature type="transmembrane region" description="Helical" evidence="12">
    <location>
        <begin position="262"/>
        <end position="284"/>
    </location>
</feature>
<evidence type="ECO:0000256" key="8">
    <source>
        <dbReference type="ARBA" id="ARBA00022989"/>
    </source>
</evidence>
<evidence type="ECO:0000256" key="10">
    <source>
        <dbReference type="ARBA" id="ARBA00023136"/>
    </source>
</evidence>
<evidence type="ECO:0000256" key="9">
    <source>
        <dbReference type="ARBA" id="ARBA00023065"/>
    </source>
</evidence>
<dbReference type="Gene3D" id="3.30.460.20">
    <property type="entry name" value="CorA soluble domain-like"/>
    <property type="match status" value="1"/>
</dbReference>
<evidence type="ECO:0000256" key="7">
    <source>
        <dbReference type="ARBA" id="ARBA00022833"/>
    </source>
</evidence>
<dbReference type="RefSeq" id="WP_067018997.1">
    <property type="nucleotide sequence ID" value="NZ_FLOB01000011.1"/>
</dbReference>
<protein>
    <submittedName>
        <fullName evidence="13">Zinc transport protein ZntB</fullName>
    </submittedName>
</protein>
<dbReference type="InterPro" id="IPR002523">
    <property type="entry name" value="MgTranspt_CorA/ZnTranspt_ZntB"/>
</dbReference>
<feature type="transmembrane region" description="Helical" evidence="12">
    <location>
        <begin position="296"/>
        <end position="316"/>
    </location>
</feature>
<keyword evidence="9" id="KW-0406">Ion transport</keyword>
<evidence type="ECO:0000256" key="2">
    <source>
        <dbReference type="ARBA" id="ARBA00009765"/>
    </source>
</evidence>
<dbReference type="Gene3D" id="1.20.58.340">
    <property type="entry name" value="Magnesium transport protein CorA, transmembrane region"/>
    <property type="match status" value="2"/>
</dbReference>
<evidence type="ECO:0000256" key="3">
    <source>
        <dbReference type="ARBA" id="ARBA00022448"/>
    </source>
</evidence>
<comment type="similarity">
    <text evidence="2">Belongs to the CorA metal ion transporter (MIT) (TC 1.A.35) family.</text>
</comment>
<dbReference type="GO" id="GO:0000287">
    <property type="term" value="F:magnesium ion binding"/>
    <property type="evidence" value="ECO:0007669"/>
    <property type="project" value="TreeGrafter"/>
</dbReference>
<proteinExistence type="inferred from homology"/>
<dbReference type="OrthoDB" id="9803484at2"/>
<name>A0A1A8TRK0_9GAMM</name>
<dbReference type="GO" id="GO:0050897">
    <property type="term" value="F:cobalt ion binding"/>
    <property type="evidence" value="ECO:0007669"/>
    <property type="project" value="TreeGrafter"/>
</dbReference>
<keyword evidence="5" id="KW-0997">Cell inner membrane</keyword>
<dbReference type="SUPFAM" id="SSF143865">
    <property type="entry name" value="CorA soluble domain-like"/>
    <property type="match status" value="1"/>
</dbReference>
<evidence type="ECO:0000256" key="12">
    <source>
        <dbReference type="SAM" id="Phobius"/>
    </source>
</evidence>
<evidence type="ECO:0000313" key="14">
    <source>
        <dbReference type="Proteomes" id="UP000092544"/>
    </source>
</evidence>
<feature type="coiled-coil region" evidence="11">
    <location>
        <begin position="222"/>
        <end position="256"/>
    </location>
</feature>
<dbReference type="GO" id="GO:0015095">
    <property type="term" value="F:magnesium ion transmembrane transporter activity"/>
    <property type="evidence" value="ECO:0007669"/>
    <property type="project" value="TreeGrafter"/>
</dbReference>
<gene>
    <name evidence="13" type="primary">zntB</name>
    <name evidence="13" type="ORF">MSP8886_03598</name>
</gene>
<dbReference type="Proteomes" id="UP000092544">
    <property type="component" value="Unassembled WGS sequence"/>
</dbReference>
<dbReference type="InterPro" id="IPR045863">
    <property type="entry name" value="CorA_TM1_TM2"/>
</dbReference>
<keyword evidence="8 12" id="KW-1133">Transmembrane helix</keyword>
<dbReference type="InterPro" id="IPR045861">
    <property type="entry name" value="CorA_cytoplasmic_dom"/>
</dbReference>
<evidence type="ECO:0000256" key="5">
    <source>
        <dbReference type="ARBA" id="ARBA00022519"/>
    </source>
</evidence>
<keyword evidence="3" id="KW-0813">Transport</keyword>
<dbReference type="AlphaFoldDB" id="A0A1A8TRK0"/>
<evidence type="ECO:0000256" key="11">
    <source>
        <dbReference type="SAM" id="Coils"/>
    </source>
</evidence>
<reference evidence="13 14" key="1">
    <citation type="submission" date="2016-06" db="EMBL/GenBank/DDBJ databases">
        <authorList>
            <person name="Kjaerup R.B."/>
            <person name="Dalgaard T.S."/>
            <person name="Juul-Madsen H.R."/>
        </authorList>
    </citation>
    <scope>NUCLEOTIDE SEQUENCE [LARGE SCALE GENOMIC DNA]</scope>
    <source>
        <strain evidence="13 14">CECT 8886</strain>
    </source>
</reference>
<keyword evidence="4" id="KW-1003">Cell membrane</keyword>
<sequence length="322" mass="36351">MSEFVLYNLELDGSGGAKVLAASDLPVALPQEGSRWVHVDRSDDLAQDWFASLPDVPYSLVEALFADETRPRLVKMGAGILLTLRGVNLNPGSDPSDMVSLRLWVTPHFIISVRKRRLLSIQDVIENLENNEGPESTSDLVSTLTHTLISRMASVIDGLEDELDDLEENMSQRIEADQRSELVQRRLESIRLRRFLVPQKEAINKLIVEFQTWMTRDQLVQVQEAANELTRYVEALDSLRERCILMQEEFVNAQSEKMNARMYVLSILSGIFMPLGFLTGLFGINIGGMPGTNNSAAFWIFCGVLTLLGATQFLIMRKSRWF</sequence>
<evidence type="ECO:0000313" key="13">
    <source>
        <dbReference type="EMBL" id="SBS36157.1"/>
    </source>
</evidence>
<dbReference type="Pfam" id="PF01544">
    <property type="entry name" value="CorA"/>
    <property type="match status" value="1"/>
</dbReference>
<organism evidence="13 14">
    <name type="scientific">Marinomonas spartinae</name>
    <dbReference type="NCBI Taxonomy" id="1792290"/>
    <lineage>
        <taxon>Bacteria</taxon>
        <taxon>Pseudomonadati</taxon>
        <taxon>Pseudomonadota</taxon>
        <taxon>Gammaproteobacteria</taxon>
        <taxon>Oceanospirillales</taxon>
        <taxon>Oceanospirillaceae</taxon>
        <taxon>Marinomonas</taxon>
    </lineage>
</organism>
<dbReference type="GO" id="GO:0005886">
    <property type="term" value="C:plasma membrane"/>
    <property type="evidence" value="ECO:0007669"/>
    <property type="project" value="UniProtKB-SubCell"/>
</dbReference>
<evidence type="ECO:0000256" key="1">
    <source>
        <dbReference type="ARBA" id="ARBA00004651"/>
    </source>
</evidence>
<keyword evidence="6 12" id="KW-0812">Transmembrane</keyword>
<keyword evidence="7" id="KW-0862">Zinc</keyword>
<dbReference type="CDD" id="cd12833">
    <property type="entry name" value="ZntB-like_1"/>
    <property type="match status" value="1"/>
</dbReference>